<dbReference type="Proteomes" id="UP001497744">
    <property type="component" value="Unassembled WGS sequence"/>
</dbReference>
<organism evidence="1 2">
    <name type="scientific">Babesia caballi</name>
    <dbReference type="NCBI Taxonomy" id="5871"/>
    <lineage>
        <taxon>Eukaryota</taxon>
        <taxon>Sar</taxon>
        <taxon>Alveolata</taxon>
        <taxon>Apicomplexa</taxon>
        <taxon>Aconoidasida</taxon>
        <taxon>Piroplasmida</taxon>
        <taxon>Babesiidae</taxon>
        <taxon>Babesia</taxon>
    </lineage>
</organism>
<evidence type="ECO:0000313" key="1">
    <source>
        <dbReference type="EMBL" id="GIX65815.1"/>
    </source>
</evidence>
<protein>
    <submittedName>
        <fullName evidence="1">2-oxoglutarate dehydrogenase, E2 component, dihydrolipoamide succinyltransferase</fullName>
    </submittedName>
</protein>
<dbReference type="GeneID" id="94197296"/>
<proteinExistence type="predicted"/>
<name>A0AAV4M0R9_BABCB</name>
<keyword evidence="2" id="KW-1185">Reference proteome</keyword>
<comment type="caution">
    <text evidence="1">The sequence shown here is derived from an EMBL/GenBank/DDBJ whole genome shotgun (WGS) entry which is preliminary data.</text>
</comment>
<gene>
    <name evidence="1" type="ORF">BcabD6B2_52500</name>
</gene>
<reference evidence="1 2" key="1">
    <citation type="submission" date="2021-06" db="EMBL/GenBank/DDBJ databases">
        <title>Genome sequence of Babesia caballi.</title>
        <authorList>
            <person name="Yamagishi J."/>
            <person name="Kidaka T."/>
            <person name="Ochi A."/>
        </authorList>
    </citation>
    <scope>NUCLEOTIDE SEQUENCE [LARGE SCALE GENOMIC DNA]</scope>
    <source>
        <strain evidence="1">USDA-D6B2</strain>
    </source>
</reference>
<accession>A0AAV4M0R9</accession>
<dbReference type="EMBL" id="BPLF01000005">
    <property type="protein sequence ID" value="GIX65815.1"/>
    <property type="molecule type" value="Genomic_DNA"/>
</dbReference>
<evidence type="ECO:0000313" key="2">
    <source>
        <dbReference type="Proteomes" id="UP001497744"/>
    </source>
</evidence>
<dbReference type="AlphaFoldDB" id="A0AAV4M0R9"/>
<sequence>MVHRLEPSLPGGVVVPKPVHEDPFAADAVIQHGVVDFDEPELELDLGGRVPGVELQVLYYRLRVVVVLDIEFVAVDVVAVEVVEEFQPDAGGGQHAHIRRNQLHVVKPLVGYTVVASFPRLVLAALGRPLAVYRRANLSDIREGAERGADVILVVVVLAVRCGLVLDATAVHHLGDLVPVAEPELAYAFQQQELRVRSPFSKELERVWCDWDVFVVTVVVAALSAPASAGDAEVKVNALYAPDAERAQRQRPLTGVTVKVDGERPRVEFVIAGFGVDGPHAILFGVPDVQLHISPGNLRDHRSGHGRFIFVHLAVVGVDSGTNATRLVGGGRLHRRHLDDDLLSAIYGGVVCQCAFTAEDITVDFLIPNGQGRTGCFYTD</sequence>
<dbReference type="RefSeq" id="XP_067717884.1">
    <property type="nucleotide sequence ID" value="XM_067861783.1"/>
</dbReference>